<dbReference type="PATRIC" id="fig|54398.3.peg.1402"/>
<accession>A0A0T5YVN6</accession>
<evidence type="ECO:0008006" key="3">
    <source>
        <dbReference type="Google" id="ProtNLM"/>
    </source>
</evidence>
<dbReference type="RefSeq" id="WP_060528350.1">
    <property type="nucleotide sequence ID" value="NZ_KQ557124.1"/>
</dbReference>
<comment type="caution">
    <text evidence="1">The sequence shown here is derived from an EMBL/GenBank/DDBJ whole genome shotgun (WGS) entry which is preliminary data.</text>
</comment>
<gene>
    <name evidence="1" type="ORF">Ga0074115_10875</name>
</gene>
<evidence type="ECO:0000313" key="1">
    <source>
        <dbReference type="EMBL" id="KRT54663.1"/>
    </source>
</evidence>
<proteinExistence type="predicted"/>
<keyword evidence="2" id="KW-1185">Reference proteome</keyword>
<evidence type="ECO:0000313" key="2">
    <source>
        <dbReference type="Proteomes" id="UP000051634"/>
    </source>
</evidence>
<protein>
    <recommendedName>
        <fullName evidence="3">Ligand-binding protein SH3</fullName>
    </recommendedName>
</protein>
<organism evidence="1 2">
    <name type="scientific">endosymbiont of Ridgeia piscesae</name>
    <dbReference type="NCBI Taxonomy" id="54398"/>
    <lineage>
        <taxon>Bacteria</taxon>
        <taxon>Pseudomonadati</taxon>
        <taxon>Pseudomonadota</taxon>
        <taxon>Gammaproteobacteria</taxon>
        <taxon>sulfur-oxidizing symbionts</taxon>
    </lineage>
</organism>
<dbReference type="AlphaFoldDB" id="A0A0T5YVN6"/>
<reference evidence="1 2" key="1">
    <citation type="submission" date="2015-11" db="EMBL/GenBank/DDBJ databases">
        <title>The genome of Candidatus Endoriftia persephone in Ridgeia piscesae and population structure of the North Eastern Pacific vestimentiferan symbionts.</title>
        <authorList>
            <person name="Perez M."/>
            <person name="Juniper K.S."/>
        </authorList>
    </citation>
    <scope>NUCLEOTIDE SEQUENCE [LARGE SCALE GENOMIC DNA]</scope>
    <source>
        <strain evidence="1">Ind11</strain>
    </source>
</reference>
<dbReference type="EMBL" id="LDXT01000089">
    <property type="protein sequence ID" value="KRT54663.1"/>
    <property type="molecule type" value="Genomic_DNA"/>
</dbReference>
<name>A0A0T5YVN6_9GAMM</name>
<dbReference type="OrthoDB" id="7347875at2"/>
<sequence>MSALIDNFPYNGVVTVNRVILKPEYTVDDLQERVAYLCENVKTYHSDTGFVGGFVSLNSGNISNEGSTVGQAVESPLKGREALIVTFWNSFEEHEQSHRSETFQPLFNKVLELCENGNEEIAYEMLWSGRAYTPEEATKARETKAAHLHAAA</sequence>
<dbReference type="Proteomes" id="UP000051634">
    <property type="component" value="Unassembled WGS sequence"/>
</dbReference>